<organism evidence="1 2">
    <name type="scientific">Ancylostoma ceylanicum</name>
    <dbReference type="NCBI Taxonomy" id="53326"/>
    <lineage>
        <taxon>Eukaryota</taxon>
        <taxon>Metazoa</taxon>
        <taxon>Ecdysozoa</taxon>
        <taxon>Nematoda</taxon>
        <taxon>Chromadorea</taxon>
        <taxon>Rhabditida</taxon>
        <taxon>Rhabditina</taxon>
        <taxon>Rhabditomorpha</taxon>
        <taxon>Strongyloidea</taxon>
        <taxon>Ancylostomatidae</taxon>
        <taxon>Ancylostomatinae</taxon>
        <taxon>Ancylostoma</taxon>
    </lineage>
</organism>
<comment type="caution">
    <text evidence="1">The sequence shown here is derived from an EMBL/GenBank/DDBJ whole genome shotgun (WGS) entry which is preliminary data.</text>
</comment>
<keyword evidence="2" id="KW-1185">Reference proteome</keyword>
<dbReference type="AlphaFoldDB" id="A0A016S9C8"/>
<proteinExistence type="predicted"/>
<evidence type="ECO:0000313" key="1">
    <source>
        <dbReference type="EMBL" id="EYB86879.1"/>
    </source>
</evidence>
<dbReference type="Proteomes" id="UP000024635">
    <property type="component" value="Unassembled WGS sequence"/>
</dbReference>
<name>A0A016S9C8_9BILA</name>
<dbReference type="EMBL" id="JARK01001608">
    <property type="protein sequence ID" value="EYB86879.1"/>
    <property type="molecule type" value="Genomic_DNA"/>
</dbReference>
<gene>
    <name evidence="1" type="primary">Acey_s0272.g951</name>
    <name evidence="1" type="ORF">Y032_0272g951</name>
</gene>
<accession>A0A016S9C8</accession>
<sequence length="91" mass="10683">MPVVIDLMMHYNGVVLGNALRHSRVKRMWIGKNANNIPLCESAWRMLESDVPSVTYIWRVLLQYSIRMWSGSSYFSQHSPTHLIRPFLHNQ</sequence>
<reference evidence="2" key="1">
    <citation type="journal article" date="2015" name="Nat. Genet.">
        <title>The genome and transcriptome of the zoonotic hookworm Ancylostoma ceylanicum identify infection-specific gene families.</title>
        <authorList>
            <person name="Schwarz E.M."/>
            <person name="Hu Y."/>
            <person name="Antoshechkin I."/>
            <person name="Miller M.M."/>
            <person name="Sternberg P.W."/>
            <person name="Aroian R.V."/>
        </authorList>
    </citation>
    <scope>NUCLEOTIDE SEQUENCE</scope>
    <source>
        <strain evidence="2">HY135</strain>
    </source>
</reference>
<protein>
    <submittedName>
        <fullName evidence="1">Uncharacterized protein</fullName>
    </submittedName>
</protein>
<evidence type="ECO:0000313" key="2">
    <source>
        <dbReference type="Proteomes" id="UP000024635"/>
    </source>
</evidence>